<dbReference type="AlphaFoldDB" id="A0AAJ5X4B0"/>
<organism evidence="17 18">
    <name type="scientific">Candidatus Brevundimonas colombiensis</name>
    <dbReference type="NCBI Taxonomy" id="3121376"/>
    <lineage>
        <taxon>Bacteria</taxon>
        <taxon>Pseudomonadati</taxon>
        <taxon>Pseudomonadota</taxon>
        <taxon>Alphaproteobacteria</taxon>
        <taxon>Caulobacterales</taxon>
        <taxon>Caulobacteraceae</taxon>
        <taxon>Brevundimonas</taxon>
    </lineage>
</organism>
<gene>
    <name evidence="17" type="ORF">P0Y50_00305</name>
</gene>
<dbReference type="PANTHER" id="PTHR32552:SF89">
    <property type="entry name" value="CATECHOLATE SIDEROPHORE RECEPTOR FIU"/>
    <property type="match status" value="1"/>
</dbReference>
<dbReference type="InterPro" id="IPR011662">
    <property type="entry name" value="Secretin/TonB_short_N"/>
</dbReference>
<dbReference type="InterPro" id="IPR010917">
    <property type="entry name" value="TonB_rcpt_CS"/>
</dbReference>
<dbReference type="PROSITE" id="PS01156">
    <property type="entry name" value="TONB_DEPENDENT_REC_2"/>
    <property type="match status" value="1"/>
</dbReference>
<reference evidence="17" key="1">
    <citation type="submission" date="2023-03" db="EMBL/GenBank/DDBJ databases">
        <title>Andean soil-derived lignocellulolytic bacterial consortium as a source of novel taxa and putative plastic-active enzymes.</title>
        <authorList>
            <person name="Diaz-Garcia L."/>
            <person name="Chuvochina M."/>
            <person name="Feuerriegel G."/>
            <person name="Bunk B."/>
            <person name="Sproer C."/>
            <person name="Streit W.R."/>
            <person name="Rodriguez L.M."/>
            <person name="Overmann J."/>
            <person name="Jimenez D.J."/>
        </authorList>
    </citation>
    <scope>NUCLEOTIDE SEQUENCE</scope>
    <source>
        <strain evidence="17">MAG 833</strain>
    </source>
</reference>
<keyword evidence="6 15" id="KW-0732">Signal</keyword>
<dbReference type="InterPro" id="IPR000531">
    <property type="entry name" value="Beta-barrel_TonB"/>
</dbReference>
<keyword evidence="2 12" id="KW-0813">Transport</keyword>
<keyword evidence="11 12" id="KW-0998">Cell outer membrane</keyword>
<comment type="similarity">
    <text evidence="12 14">Belongs to the TonB-dependent receptor family.</text>
</comment>
<evidence type="ECO:0000256" key="10">
    <source>
        <dbReference type="ARBA" id="ARBA00023136"/>
    </source>
</evidence>
<dbReference type="InterPro" id="IPR036942">
    <property type="entry name" value="Beta-barrel_TonB_sf"/>
</dbReference>
<name>A0AAJ5X4B0_9CAUL</name>
<dbReference type="SUPFAM" id="SSF56935">
    <property type="entry name" value="Porins"/>
    <property type="match status" value="1"/>
</dbReference>
<evidence type="ECO:0000256" key="8">
    <source>
        <dbReference type="ARBA" id="ARBA00023065"/>
    </source>
</evidence>
<dbReference type="InterPro" id="IPR039426">
    <property type="entry name" value="TonB-dep_rcpt-like"/>
</dbReference>
<feature type="signal peptide" evidence="15">
    <location>
        <begin position="1"/>
        <end position="29"/>
    </location>
</feature>
<dbReference type="Proteomes" id="UP001213664">
    <property type="component" value="Chromosome"/>
</dbReference>
<evidence type="ECO:0000256" key="9">
    <source>
        <dbReference type="ARBA" id="ARBA00023077"/>
    </source>
</evidence>
<keyword evidence="10 12" id="KW-0472">Membrane</keyword>
<dbReference type="PROSITE" id="PS52016">
    <property type="entry name" value="TONB_DEPENDENT_REC_3"/>
    <property type="match status" value="1"/>
</dbReference>
<dbReference type="EMBL" id="CP119326">
    <property type="protein sequence ID" value="WEK40080.1"/>
    <property type="molecule type" value="Genomic_DNA"/>
</dbReference>
<dbReference type="InterPro" id="IPR018247">
    <property type="entry name" value="EF_Hand_1_Ca_BS"/>
</dbReference>
<dbReference type="GO" id="GO:0015344">
    <property type="term" value="F:siderophore uptake transmembrane transporter activity"/>
    <property type="evidence" value="ECO:0007669"/>
    <property type="project" value="TreeGrafter"/>
</dbReference>
<keyword evidence="5 12" id="KW-0812">Transmembrane</keyword>
<keyword evidence="7" id="KW-0408">Iron</keyword>
<keyword evidence="3 12" id="KW-1134">Transmembrane beta strand</keyword>
<evidence type="ECO:0000256" key="13">
    <source>
        <dbReference type="PROSITE-ProRule" id="PRU10144"/>
    </source>
</evidence>
<evidence type="ECO:0000256" key="5">
    <source>
        <dbReference type="ARBA" id="ARBA00022692"/>
    </source>
</evidence>
<comment type="subcellular location">
    <subcellularLocation>
        <location evidence="1 12">Cell outer membrane</location>
        <topology evidence="1 12">Multi-pass membrane protein</topology>
    </subcellularLocation>
</comment>
<dbReference type="PANTHER" id="PTHR32552">
    <property type="entry name" value="FERRICHROME IRON RECEPTOR-RELATED"/>
    <property type="match status" value="1"/>
</dbReference>
<dbReference type="Gene3D" id="2.40.170.20">
    <property type="entry name" value="TonB-dependent receptor, beta-barrel domain"/>
    <property type="match status" value="1"/>
</dbReference>
<evidence type="ECO:0000256" key="6">
    <source>
        <dbReference type="ARBA" id="ARBA00022729"/>
    </source>
</evidence>
<evidence type="ECO:0000256" key="3">
    <source>
        <dbReference type="ARBA" id="ARBA00022452"/>
    </source>
</evidence>
<keyword evidence="17" id="KW-0675">Receptor</keyword>
<evidence type="ECO:0000256" key="4">
    <source>
        <dbReference type="ARBA" id="ARBA00022496"/>
    </source>
</evidence>
<evidence type="ECO:0000256" key="7">
    <source>
        <dbReference type="ARBA" id="ARBA00023004"/>
    </source>
</evidence>
<accession>A0AAJ5X4B0</accession>
<dbReference type="GO" id="GO:0009279">
    <property type="term" value="C:cell outer membrane"/>
    <property type="evidence" value="ECO:0007669"/>
    <property type="project" value="UniProtKB-SubCell"/>
</dbReference>
<protein>
    <submittedName>
        <fullName evidence="17">TonB-dependent receptor</fullName>
    </submittedName>
</protein>
<evidence type="ECO:0000256" key="11">
    <source>
        <dbReference type="ARBA" id="ARBA00023237"/>
    </source>
</evidence>
<feature type="domain" description="Secretin/TonB short N-terminal" evidence="16">
    <location>
        <begin position="66"/>
        <end position="117"/>
    </location>
</feature>
<evidence type="ECO:0000313" key="17">
    <source>
        <dbReference type="EMBL" id="WEK40080.1"/>
    </source>
</evidence>
<dbReference type="Gene3D" id="3.55.50.30">
    <property type="match status" value="1"/>
</dbReference>
<evidence type="ECO:0000256" key="15">
    <source>
        <dbReference type="SAM" id="SignalP"/>
    </source>
</evidence>
<dbReference type="InterPro" id="IPR037066">
    <property type="entry name" value="Plug_dom_sf"/>
</dbReference>
<evidence type="ECO:0000256" key="2">
    <source>
        <dbReference type="ARBA" id="ARBA00022448"/>
    </source>
</evidence>
<proteinExistence type="inferred from homology"/>
<evidence type="ECO:0000259" key="16">
    <source>
        <dbReference type="SMART" id="SM00965"/>
    </source>
</evidence>
<dbReference type="PROSITE" id="PS00018">
    <property type="entry name" value="EF_HAND_1"/>
    <property type="match status" value="1"/>
</dbReference>
<feature type="chain" id="PRO_5042619403" evidence="15">
    <location>
        <begin position="30"/>
        <end position="899"/>
    </location>
</feature>
<evidence type="ECO:0000256" key="14">
    <source>
        <dbReference type="RuleBase" id="RU003357"/>
    </source>
</evidence>
<dbReference type="Pfam" id="PF00593">
    <property type="entry name" value="TonB_dep_Rec_b-barrel"/>
    <property type="match status" value="1"/>
</dbReference>
<keyword evidence="4" id="KW-0410">Iron transport</keyword>
<evidence type="ECO:0000313" key="18">
    <source>
        <dbReference type="Proteomes" id="UP001213664"/>
    </source>
</evidence>
<dbReference type="SMART" id="SM00965">
    <property type="entry name" value="STN"/>
    <property type="match status" value="1"/>
</dbReference>
<dbReference type="Gene3D" id="2.170.130.10">
    <property type="entry name" value="TonB-dependent receptor, plug domain"/>
    <property type="match status" value="1"/>
</dbReference>
<sequence>MFHRSRLKGAIMGSAAVIALAFAAQPVLAQAQTQGRAPAATQIHQIRIEAQALDRAVVALAEQTGDMILAPRVSLENRRASVLSGAMTTSEALSRLLEGANLTFRQDANGAYVIISAAEARAEATQLGDVIVAARFDPLSRLQKGATDSFSGLDRSLQETPRSASRVSSDTIARYGMENVDDLVAAVPGAYTASFFGVPGNLNVRGTLADTYFQGFKRIENRGNFSSNLGAAAYVEVLRGPSSPIYGPGKVGGLLNFVPKSARGVDARYADELGGGVNVTVGSYGRRNAAADLVVPVGDGGFAFYVEREDSDSYYRNVHPEHLNLQATYVGDFGGGWSGEVNLMRFKETGRIQSPGWNRVTQDLIDNGVYITGRDTDLVDLDGSGMVEYGEIDAAFGAWGGTSNIRQIKEYGGKNNPKFALDEGVGTTQLSRRDVMADAVDYNDSLSFTAYAGVQKTMANGSVLAFKAFMDDVENQRFNSFGFAADYDARAIEGRATYSFPSRFGQHVSADTIVGVGYRSHTAQQYESFLSGYIALNRRDLSRGSTAGDRIASPRVVNGEQMWDSRHEMRWNSRAVFAMSDITLYDRFSILAGLRWDDYDVKAINKGETVFGLKNTWVENSDDAVTWSVSARYETPWGLTPYATFAKPRSLESTQTGGVSVGTVSSNLFISPSELKEAGVKFSLFDGALFGGAAYYEQFRRQTDTVGNISGTTAEGFELEAQWLATDKLSFTTALTLQETRVDAPGKGKGEYLELRPEQFGLDPAKAYGGTFAVNNAGTFAELADGYVVRTMPDTVFSLFGAYTTERFSLMGSEASAGLTLGATYVSETGGVLENSLKLPAYTLAKAAAFVKVRDITLSANIDNLFDEEYFTPSAEVYKEVAVMPGLPRMFRVSLAYRF</sequence>
<keyword evidence="9 14" id="KW-0798">TonB box</keyword>
<evidence type="ECO:0000256" key="12">
    <source>
        <dbReference type="PROSITE-ProRule" id="PRU01360"/>
    </source>
</evidence>
<dbReference type="Pfam" id="PF07715">
    <property type="entry name" value="Plug"/>
    <property type="match status" value="1"/>
</dbReference>
<feature type="short sequence motif" description="TonB C-terminal box" evidence="13">
    <location>
        <begin position="882"/>
        <end position="899"/>
    </location>
</feature>
<dbReference type="InterPro" id="IPR012910">
    <property type="entry name" value="Plug_dom"/>
</dbReference>
<evidence type="ECO:0000256" key="1">
    <source>
        <dbReference type="ARBA" id="ARBA00004571"/>
    </source>
</evidence>
<keyword evidence="8" id="KW-0406">Ion transport</keyword>